<dbReference type="PANTHER" id="PTHR36509:SF2">
    <property type="entry name" value="BLL3101 PROTEIN"/>
    <property type="match status" value="1"/>
</dbReference>
<evidence type="ECO:0000313" key="4">
    <source>
        <dbReference type="Proteomes" id="UP000199073"/>
    </source>
</evidence>
<keyword evidence="4" id="KW-1185">Reference proteome</keyword>
<protein>
    <recommendedName>
        <fullName evidence="5">DUF1214 domain-containing protein</fullName>
    </recommendedName>
</protein>
<reference evidence="3 4" key="1">
    <citation type="submission" date="2016-10" db="EMBL/GenBank/DDBJ databases">
        <authorList>
            <person name="de Groot N.N."/>
        </authorList>
    </citation>
    <scope>NUCLEOTIDE SEQUENCE [LARGE SCALE GENOMIC DNA]</scope>
    <source>
        <strain evidence="3 4">DSM 12130</strain>
    </source>
</reference>
<dbReference type="InterPro" id="IPR037049">
    <property type="entry name" value="DUF1214_C_sf"/>
</dbReference>
<evidence type="ECO:0000259" key="1">
    <source>
        <dbReference type="Pfam" id="PF06742"/>
    </source>
</evidence>
<proteinExistence type="predicted"/>
<dbReference type="AlphaFoldDB" id="A0A1H0VGD0"/>
<evidence type="ECO:0000313" key="3">
    <source>
        <dbReference type="EMBL" id="SDP77411.1"/>
    </source>
</evidence>
<dbReference type="SUPFAM" id="SSF160935">
    <property type="entry name" value="VPA0735-like"/>
    <property type="match status" value="1"/>
</dbReference>
<organism evidence="3 4">
    <name type="scientific">Desulforhopalus singaporensis</name>
    <dbReference type="NCBI Taxonomy" id="91360"/>
    <lineage>
        <taxon>Bacteria</taxon>
        <taxon>Pseudomonadati</taxon>
        <taxon>Thermodesulfobacteriota</taxon>
        <taxon>Desulfobulbia</taxon>
        <taxon>Desulfobulbales</taxon>
        <taxon>Desulfocapsaceae</taxon>
        <taxon>Desulforhopalus</taxon>
    </lineage>
</organism>
<dbReference type="InterPro" id="IPR010679">
    <property type="entry name" value="DUF1254"/>
</dbReference>
<dbReference type="Pfam" id="PF06742">
    <property type="entry name" value="DUF1214"/>
    <property type="match status" value="1"/>
</dbReference>
<evidence type="ECO:0008006" key="5">
    <source>
        <dbReference type="Google" id="ProtNLM"/>
    </source>
</evidence>
<sequence length="345" mass="38554">MNSLKFLAILVVACTVVLSGFTLELKASEQIKVTAETYIRAEVDGRMAVIQKRAGDRINAFFIIRRPTPVEGQVVVRMNRDTLYGGAVVDTAGGAAVYVPEMPDDRYFSLYLIDNDHYVVDVITSSGKHKIPEGTTKYVIAVARIQILDPGDEEELQVINNLLDQFAIEAKSADKFVPPNWDWNSMMALRDEYEKEFVSYGQYPADWMDIKGKASEESRHLAAAGAFGLFPETEATYINYTGPKDSSKCYTATYDVPPNEAFWSISVYGSDAFLKSDNATINDRTATFNEDGTVTVFFGSEQACGQKDNRIAITDGWNFLMRVYRPGEQVLKHQYKLPDVSVYAP</sequence>
<dbReference type="STRING" id="91360.SAMN05660330_04053"/>
<dbReference type="Pfam" id="PF06863">
    <property type="entry name" value="DUF1254"/>
    <property type="match status" value="1"/>
</dbReference>
<dbReference type="Gene3D" id="2.60.120.600">
    <property type="entry name" value="Domain of unknown function DUF1214, C-terminal domain"/>
    <property type="match status" value="1"/>
</dbReference>
<dbReference type="EMBL" id="FNJI01000049">
    <property type="protein sequence ID" value="SDP77411.1"/>
    <property type="molecule type" value="Genomic_DNA"/>
</dbReference>
<feature type="domain" description="DUF1254" evidence="2">
    <location>
        <begin position="58"/>
        <end position="144"/>
    </location>
</feature>
<dbReference type="PANTHER" id="PTHR36509">
    <property type="entry name" value="BLL3101 PROTEIN"/>
    <property type="match status" value="1"/>
</dbReference>
<name>A0A1H0VGD0_9BACT</name>
<dbReference type="Proteomes" id="UP000199073">
    <property type="component" value="Unassembled WGS sequence"/>
</dbReference>
<gene>
    <name evidence="3" type="ORF">SAMN05660330_04053</name>
</gene>
<dbReference type="RefSeq" id="WP_092225936.1">
    <property type="nucleotide sequence ID" value="NZ_FNJI01000049.1"/>
</dbReference>
<evidence type="ECO:0000259" key="2">
    <source>
        <dbReference type="Pfam" id="PF06863"/>
    </source>
</evidence>
<feature type="domain" description="DUF1214" evidence="1">
    <location>
        <begin position="247"/>
        <end position="327"/>
    </location>
</feature>
<dbReference type="InterPro" id="IPR010621">
    <property type="entry name" value="DUF1214"/>
</dbReference>
<dbReference type="OrthoDB" id="547269at2"/>
<accession>A0A1H0VGD0</accession>